<dbReference type="HOGENOM" id="CLU_1768260_0_0_1"/>
<dbReference type="InParanoid" id="H0EN23"/>
<evidence type="ECO:0000313" key="3">
    <source>
        <dbReference type="Proteomes" id="UP000005446"/>
    </source>
</evidence>
<comment type="caution">
    <text evidence="2">The sequence shown here is derived from an EMBL/GenBank/DDBJ whole genome shotgun (WGS) entry which is preliminary data.</text>
</comment>
<dbReference type="OrthoDB" id="5394557at2759"/>
<evidence type="ECO:0000313" key="2">
    <source>
        <dbReference type="EMBL" id="EHK99943.1"/>
    </source>
</evidence>
<evidence type="ECO:0000256" key="1">
    <source>
        <dbReference type="SAM" id="MobiDB-lite"/>
    </source>
</evidence>
<keyword evidence="3" id="KW-1185">Reference proteome</keyword>
<feature type="region of interest" description="Disordered" evidence="1">
    <location>
        <begin position="111"/>
        <end position="147"/>
    </location>
</feature>
<name>H0EN23_GLAL7</name>
<dbReference type="Proteomes" id="UP000005446">
    <property type="component" value="Unassembled WGS sequence"/>
</dbReference>
<proteinExistence type="predicted"/>
<organism evidence="2 3">
    <name type="scientific">Glarea lozoyensis (strain ATCC 74030 / MF5533)</name>
    <dbReference type="NCBI Taxonomy" id="1104152"/>
    <lineage>
        <taxon>Eukaryota</taxon>
        <taxon>Fungi</taxon>
        <taxon>Dikarya</taxon>
        <taxon>Ascomycota</taxon>
        <taxon>Pezizomycotina</taxon>
        <taxon>Leotiomycetes</taxon>
        <taxon>Helotiales</taxon>
        <taxon>Helotiaceae</taxon>
        <taxon>Glarea</taxon>
    </lineage>
</organism>
<dbReference type="AlphaFoldDB" id="H0EN23"/>
<reference evidence="2 3" key="1">
    <citation type="journal article" date="2012" name="Eukaryot. Cell">
        <title>Genome sequence of the fungus Glarea lozoyensis: the first genome sequence of a species from the Helotiaceae family.</title>
        <authorList>
            <person name="Youssar L."/>
            <person name="Gruening B.A."/>
            <person name="Erxleben A."/>
            <person name="Guenther S."/>
            <person name="Huettel W."/>
        </authorList>
    </citation>
    <scope>NUCLEOTIDE SEQUENCE [LARGE SCALE GENOMIC DNA]</scope>
    <source>
        <strain evidence="3">ATCC 74030 / MF5533</strain>
    </source>
</reference>
<accession>H0EN23</accession>
<sequence>MSSYVVPQSRYYTLGSFSEYPEENVNVDYGVQNPSYSLLGNEQFIPPTYPSSSRGWTPAPQAAKATPMYLEQDPGYGGQVSYNSAYQLRPTISPEPKSAVHATSIPIAVTAYGTSSEKRESHNQDSLSPEETIASLSDPRTLGVSQP</sequence>
<protein>
    <submittedName>
        <fullName evidence="2">Uncharacterized protein</fullName>
    </submittedName>
</protein>
<dbReference type="EMBL" id="AGUE01000101">
    <property type="protein sequence ID" value="EHK99943.1"/>
    <property type="molecule type" value="Genomic_DNA"/>
</dbReference>
<gene>
    <name evidence="2" type="ORF">M7I_4023</name>
</gene>